<feature type="region of interest" description="Disordered" evidence="1">
    <location>
        <begin position="1"/>
        <end position="25"/>
    </location>
</feature>
<dbReference type="Proteomes" id="UP001187315">
    <property type="component" value="Unassembled WGS sequence"/>
</dbReference>
<feature type="compositionally biased region" description="Basic and acidic residues" evidence="1">
    <location>
        <begin position="1"/>
        <end position="13"/>
    </location>
</feature>
<evidence type="ECO:0000313" key="3">
    <source>
        <dbReference type="Proteomes" id="UP001187315"/>
    </source>
</evidence>
<evidence type="ECO:0000313" key="2">
    <source>
        <dbReference type="EMBL" id="KAK2848245.1"/>
    </source>
</evidence>
<evidence type="ECO:0000256" key="1">
    <source>
        <dbReference type="SAM" id="MobiDB-lite"/>
    </source>
</evidence>
<reference evidence="2" key="1">
    <citation type="submission" date="2023-08" db="EMBL/GenBank/DDBJ databases">
        <title>Pelteobagrus vachellii genome.</title>
        <authorList>
            <person name="Liu H."/>
        </authorList>
    </citation>
    <scope>NUCLEOTIDE SEQUENCE</scope>
    <source>
        <strain evidence="2">PRFRI_2022a</strain>
        <tissue evidence="2">Muscle</tissue>
    </source>
</reference>
<keyword evidence="3" id="KW-1185">Reference proteome</keyword>
<feature type="region of interest" description="Disordered" evidence="1">
    <location>
        <begin position="97"/>
        <end position="123"/>
    </location>
</feature>
<dbReference type="EMBL" id="JAVHJS010000009">
    <property type="protein sequence ID" value="KAK2848245.1"/>
    <property type="molecule type" value="Genomic_DNA"/>
</dbReference>
<sequence>MTAPEAVREHEQTGNRTSKAPQYLGPWSGVQVQAIESDKGVRRGPSCHSTNIFKGDTPGQGTGRGDTPSGGINEACKSLTLLREAKARSRADFRVRNFSEADSMGPQRGPRKEGMVYRKASAA</sequence>
<proteinExistence type="predicted"/>
<dbReference type="AlphaFoldDB" id="A0AA88N3G1"/>
<name>A0AA88N3G1_TACVA</name>
<protein>
    <submittedName>
        <fullName evidence="2">Uncharacterized protein</fullName>
    </submittedName>
</protein>
<organism evidence="2 3">
    <name type="scientific">Tachysurus vachellii</name>
    <name type="common">Darkbarbel catfish</name>
    <name type="synonym">Pelteobagrus vachellii</name>
    <dbReference type="NCBI Taxonomy" id="175792"/>
    <lineage>
        <taxon>Eukaryota</taxon>
        <taxon>Metazoa</taxon>
        <taxon>Chordata</taxon>
        <taxon>Craniata</taxon>
        <taxon>Vertebrata</taxon>
        <taxon>Euteleostomi</taxon>
        <taxon>Actinopterygii</taxon>
        <taxon>Neopterygii</taxon>
        <taxon>Teleostei</taxon>
        <taxon>Ostariophysi</taxon>
        <taxon>Siluriformes</taxon>
        <taxon>Bagridae</taxon>
        <taxon>Tachysurus</taxon>
    </lineage>
</organism>
<accession>A0AA88N3G1</accession>
<comment type="caution">
    <text evidence="2">The sequence shown here is derived from an EMBL/GenBank/DDBJ whole genome shotgun (WGS) entry which is preliminary data.</text>
</comment>
<gene>
    <name evidence="2" type="ORF">Q7C36_009927</name>
</gene>
<feature type="region of interest" description="Disordered" evidence="1">
    <location>
        <begin position="38"/>
        <end position="72"/>
    </location>
</feature>